<dbReference type="AlphaFoldDB" id="A0A7D6VW00"/>
<dbReference type="Proteomes" id="UP000512286">
    <property type="component" value="Chromosome"/>
</dbReference>
<organism evidence="1 2">
    <name type="scientific">Clostridium intestinale</name>
    <dbReference type="NCBI Taxonomy" id="36845"/>
    <lineage>
        <taxon>Bacteria</taxon>
        <taxon>Bacillati</taxon>
        <taxon>Bacillota</taxon>
        <taxon>Clostridia</taxon>
        <taxon>Eubacteriales</taxon>
        <taxon>Clostridiaceae</taxon>
        <taxon>Clostridium</taxon>
    </lineage>
</organism>
<name>A0A7D6VW00_9CLOT</name>
<proteinExistence type="predicted"/>
<dbReference type="EMBL" id="CP059378">
    <property type="protein sequence ID" value="QLY80372.1"/>
    <property type="molecule type" value="Genomic_DNA"/>
</dbReference>
<reference evidence="1 2" key="1">
    <citation type="submission" date="2020-07" db="EMBL/GenBank/DDBJ databases">
        <title>Electron transfer.</title>
        <authorList>
            <person name="Huang L."/>
            <person name="Liu X."/>
            <person name="Zhou S."/>
        </authorList>
    </citation>
    <scope>NUCLEOTIDE SEQUENCE [LARGE SCALE GENOMIC DNA]</scope>
    <source>
        <strain evidence="1 2">Lx1</strain>
    </source>
</reference>
<gene>
    <name evidence="1" type="ORF">HZF06_01965</name>
</gene>
<sequence length="242" mass="29532">MYLKEVGIYIKYLEKKEIIEKIMFENNCSYEEAIKIDYDVNWKWNKIRRFELETRCIASMFERLLGKFKTDDCSKINIMIVEDITMDDISICLGIYAIQYKLDYNEFFIKSDEEKKKITLNMIRECIVKIVKEKNWDYEPFECVFNKIIELDYNNFWTTKKKFRSPNKLYTGEVYFEHKVKEIDIYLIIRNKKNEIIKKILIITEMPSEYAYFRHIGELTWVSDTRFQMSDITKEKVWDINL</sequence>
<protein>
    <submittedName>
        <fullName evidence="1">Uncharacterized protein</fullName>
    </submittedName>
</protein>
<accession>A0A7D6VW00</accession>
<evidence type="ECO:0000313" key="2">
    <source>
        <dbReference type="Proteomes" id="UP000512286"/>
    </source>
</evidence>
<dbReference type="KEGG" id="cint:HZF06_01965"/>
<evidence type="ECO:0000313" key="1">
    <source>
        <dbReference type="EMBL" id="QLY80372.1"/>
    </source>
</evidence>
<dbReference type="RefSeq" id="WP_181602224.1">
    <property type="nucleotide sequence ID" value="NZ_CP059378.1"/>
</dbReference>